<dbReference type="PANTHER" id="PTHR30008:SF0">
    <property type="entry name" value="EXODEOXYRIBONUCLEASE 7 LARGE SUBUNIT"/>
    <property type="match status" value="1"/>
</dbReference>
<organism evidence="4 5">
    <name type="scientific">Agromyces mediolanus</name>
    <name type="common">Corynebacterium mediolanum</name>
    <dbReference type="NCBI Taxonomy" id="41986"/>
    <lineage>
        <taxon>Bacteria</taxon>
        <taxon>Bacillati</taxon>
        <taxon>Actinomycetota</taxon>
        <taxon>Actinomycetes</taxon>
        <taxon>Micrococcales</taxon>
        <taxon>Microbacteriaceae</taxon>
        <taxon>Agromyces</taxon>
    </lineage>
</organism>
<feature type="transmembrane region" description="Helical" evidence="2">
    <location>
        <begin position="324"/>
        <end position="342"/>
    </location>
</feature>
<dbReference type="GO" id="GO:0006308">
    <property type="term" value="P:DNA catabolic process"/>
    <property type="evidence" value="ECO:0007669"/>
    <property type="project" value="InterPro"/>
</dbReference>
<feature type="region of interest" description="Disordered" evidence="1">
    <location>
        <begin position="226"/>
        <end position="247"/>
    </location>
</feature>
<feature type="transmembrane region" description="Helical" evidence="2">
    <location>
        <begin position="299"/>
        <end position="318"/>
    </location>
</feature>
<accession>A0A918FB87</accession>
<protein>
    <recommendedName>
        <fullName evidence="3">Exonuclease VII large subunit C-terminal domain-containing protein</fullName>
    </recommendedName>
</protein>
<dbReference type="InterPro" id="IPR020579">
    <property type="entry name" value="Exonuc_VII_lsu_C"/>
</dbReference>
<evidence type="ECO:0000259" key="3">
    <source>
        <dbReference type="Pfam" id="PF02601"/>
    </source>
</evidence>
<name>A0A918FB87_AGRME</name>
<reference evidence="4" key="1">
    <citation type="journal article" date="2014" name="Int. J. Syst. Evol. Microbiol.">
        <title>Complete genome sequence of Corynebacterium casei LMG S-19264T (=DSM 44701T), isolated from a smear-ripened cheese.</title>
        <authorList>
            <consortium name="US DOE Joint Genome Institute (JGI-PGF)"/>
            <person name="Walter F."/>
            <person name="Albersmeier A."/>
            <person name="Kalinowski J."/>
            <person name="Ruckert C."/>
        </authorList>
    </citation>
    <scope>NUCLEOTIDE SEQUENCE</scope>
    <source>
        <strain evidence="4">JCM 3346</strain>
    </source>
</reference>
<dbReference type="PANTHER" id="PTHR30008">
    <property type="entry name" value="EXODEOXYRIBONUCLEASE 7 LARGE SUBUNIT"/>
    <property type="match status" value="1"/>
</dbReference>
<dbReference type="EMBL" id="BMRJ01000001">
    <property type="protein sequence ID" value="GGR23301.1"/>
    <property type="molecule type" value="Genomic_DNA"/>
</dbReference>
<feature type="domain" description="Exonuclease VII large subunit C-terminal" evidence="3">
    <location>
        <begin position="98"/>
        <end position="298"/>
    </location>
</feature>
<sequence>MRLLLGARDERGELRTVDAAVASHCRPYLPKGLAPGAVLDVRGRLSVDASAGLRLKIGFVARRPPRDGPIHRARRAARERLLAEGVLRAAAIEPPRALLDAARRVLLISPPGSAGRADFLGEVRPARDLEVREIAVRMNGEAAAPELARRLADPGDVDLVVLVRGGGDWRGLALFDDERLIRAIHACPVPVVLGVGHRSDDELLANRAGAGRFSTPTAVGRELRAAAGRRRRQRAASASPGAPYEASRRNWTAAGRDELGRLRQELQRAQIQLERQRALYALASGALAERVLRRVRRRARWQFVAALGGAAAAMGVLAALAAPIWLLAGAAVVGLALGIWLGRGGARARRPLAATIRHRPRTDEDWIRLATIASRPREHRRLLPPR</sequence>
<keyword evidence="2" id="KW-1133">Transmembrane helix</keyword>
<dbReference type="AlphaFoldDB" id="A0A918FB87"/>
<dbReference type="Proteomes" id="UP000610303">
    <property type="component" value="Unassembled WGS sequence"/>
</dbReference>
<dbReference type="GO" id="GO:0009318">
    <property type="term" value="C:exodeoxyribonuclease VII complex"/>
    <property type="evidence" value="ECO:0007669"/>
    <property type="project" value="InterPro"/>
</dbReference>
<keyword evidence="5" id="KW-1185">Reference proteome</keyword>
<keyword evidence="2" id="KW-0812">Transmembrane</keyword>
<evidence type="ECO:0000313" key="5">
    <source>
        <dbReference type="Proteomes" id="UP000610303"/>
    </source>
</evidence>
<gene>
    <name evidence="4" type="ORF">GCM10010196_16360</name>
</gene>
<dbReference type="Pfam" id="PF02601">
    <property type="entry name" value="Exonuc_VII_L"/>
    <property type="match status" value="1"/>
</dbReference>
<dbReference type="InterPro" id="IPR003753">
    <property type="entry name" value="Exonuc_VII_L"/>
</dbReference>
<comment type="caution">
    <text evidence="4">The sequence shown here is derived from an EMBL/GenBank/DDBJ whole genome shotgun (WGS) entry which is preliminary data.</text>
</comment>
<reference evidence="4" key="2">
    <citation type="submission" date="2020-09" db="EMBL/GenBank/DDBJ databases">
        <authorList>
            <person name="Sun Q."/>
            <person name="Ohkuma M."/>
        </authorList>
    </citation>
    <scope>NUCLEOTIDE SEQUENCE</scope>
    <source>
        <strain evidence="4">JCM 3346</strain>
    </source>
</reference>
<evidence type="ECO:0000256" key="2">
    <source>
        <dbReference type="SAM" id="Phobius"/>
    </source>
</evidence>
<dbReference type="GO" id="GO:0008855">
    <property type="term" value="F:exodeoxyribonuclease VII activity"/>
    <property type="evidence" value="ECO:0007669"/>
    <property type="project" value="InterPro"/>
</dbReference>
<evidence type="ECO:0000256" key="1">
    <source>
        <dbReference type="SAM" id="MobiDB-lite"/>
    </source>
</evidence>
<evidence type="ECO:0000313" key="4">
    <source>
        <dbReference type="EMBL" id="GGR23301.1"/>
    </source>
</evidence>
<proteinExistence type="predicted"/>
<keyword evidence="2" id="KW-0472">Membrane</keyword>